<dbReference type="Gene3D" id="1.10.3920.10">
    <property type="entry name" value="PA2201 C-terminal domain-like"/>
    <property type="match status" value="1"/>
</dbReference>
<keyword evidence="3" id="KW-1185">Reference proteome</keyword>
<evidence type="ECO:0000313" key="3">
    <source>
        <dbReference type="Proteomes" id="UP000293863"/>
    </source>
</evidence>
<evidence type="ECO:0000259" key="1">
    <source>
        <dbReference type="Pfam" id="PF08929"/>
    </source>
</evidence>
<dbReference type="Pfam" id="PF08929">
    <property type="entry name" value="PoNi_C"/>
    <property type="match status" value="1"/>
</dbReference>
<dbReference type="Proteomes" id="UP000293863">
    <property type="component" value="Unassembled WGS sequence"/>
</dbReference>
<name>A0A4Q7AM11_9GAMM</name>
<proteinExistence type="predicted"/>
<protein>
    <submittedName>
        <fullName evidence="2">DUF1911 domain-containing protein</fullName>
    </submittedName>
</protein>
<comment type="caution">
    <text evidence="2">The sequence shown here is derived from an EMBL/GenBank/DDBJ whole genome shotgun (WGS) entry which is preliminary data.</text>
</comment>
<organism evidence="2 3">
    <name type="scientific">Acinetobacter wuhouensis</name>
    <dbReference type="NCBI Taxonomy" id="1879050"/>
    <lineage>
        <taxon>Bacteria</taxon>
        <taxon>Pseudomonadati</taxon>
        <taxon>Pseudomonadota</taxon>
        <taxon>Gammaproteobacteria</taxon>
        <taxon>Moraxellales</taxon>
        <taxon>Moraxellaceae</taxon>
        <taxon>Acinetobacter</taxon>
    </lineage>
</organism>
<reference evidence="2 3" key="1">
    <citation type="submission" date="2019-02" db="EMBL/GenBank/DDBJ databases">
        <title>The Batch Genome Submission of Acinetobacter spp. strains.</title>
        <authorList>
            <person name="Qin J."/>
            <person name="Hu Y."/>
            <person name="Ye H."/>
            <person name="Wei L."/>
            <person name="Feng Y."/>
            <person name="Zong Z."/>
        </authorList>
    </citation>
    <scope>NUCLEOTIDE SEQUENCE [LARGE SCALE GENOMIC DNA]</scope>
    <source>
        <strain evidence="2 3">WCHAW060049</strain>
    </source>
</reference>
<accession>A0A4Q7AM11</accession>
<sequence length="264" mass="31414">MDEEIYNSKCRQRYLSFNQYIKLKNETLETIELFKIQPTGVGKSLHERWLYSKAIVAENSFLLWRLEYTAGKNIDDLRKDFEHVISFYEQYASVLRTYHKDNNRSVFDLENVNEYCEYIGLISICYLLHLKSLIRRVATLVDGVERMNAGQDWLIEEFLSFGDLKRYDCESVLVPQPYLNLCEAFSAQDNDVSYLFLRKFLKNWYSELKATSWHDTHKSGQGYYGYWSFETACSVILLELDSDDELQQSVYYPKDLVNFYKNYQ</sequence>
<dbReference type="InterPro" id="IPR028983">
    <property type="entry name" value="PA2201-like_C"/>
</dbReference>
<dbReference type="RefSeq" id="WP_130168099.1">
    <property type="nucleotide sequence ID" value="NZ_SGSQ01000003.1"/>
</dbReference>
<dbReference type="SUPFAM" id="SSF140731">
    <property type="entry name" value="PA2201 C-terminal domain-like"/>
    <property type="match status" value="1"/>
</dbReference>
<feature type="domain" description="PoNi C-terminal" evidence="1">
    <location>
        <begin position="151"/>
        <end position="256"/>
    </location>
</feature>
<evidence type="ECO:0000313" key="2">
    <source>
        <dbReference type="EMBL" id="RZG48624.1"/>
    </source>
</evidence>
<dbReference type="EMBL" id="SGSQ01000003">
    <property type="protein sequence ID" value="RZG48624.1"/>
    <property type="molecule type" value="Genomic_DNA"/>
</dbReference>
<gene>
    <name evidence="2" type="ORF">EXU28_02310</name>
</gene>
<dbReference type="AlphaFoldDB" id="A0A4Q7AM11"/>
<dbReference type="InterPro" id="IPR015025">
    <property type="entry name" value="PoNi_C"/>
</dbReference>